<evidence type="ECO:0000256" key="3">
    <source>
        <dbReference type="ARBA" id="ARBA00023110"/>
    </source>
</evidence>
<keyword evidence="4 5" id="KW-0413">Isomerase</keyword>
<keyword evidence="9" id="KW-1185">Reference proteome</keyword>
<dbReference type="EC" id="5.2.1.8" evidence="6"/>
<comment type="catalytic activity">
    <reaction evidence="1 5 6">
        <text>[protein]-peptidylproline (omega=180) = [protein]-peptidylproline (omega=0)</text>
        <dbReference type="Rhea" id="RHEA:16237"/>
        <dbReference type="Rhea" id="RHEA-COMP:10747"/>
        <dbReference type="Rhea" id="RHEA-COMP:10748"/>
        <dbReference type="ChEBI" id="CHEBI:83833"/>
        <dbReference type="ChEBI" id="CHEBI:83834"/>
        <dbReference type="EC" id="5.2.1.8"/>
    </reaction>
</comment>
<dbReference type="Pfam" id="PF00254">
    <property type="entry name" value="FKBP_C"/>
    <property type="match status" value="1"/>
</dbReference>
<evidence type="ECO:0000313" key="9">
    <source>
        <dbReference type="Proteomes" id="UP000318081"/>
    </source>
</evidence>
<dbReference type="InterPro" id="IPR001179">
    <property type="entry name" value="PPIase_FKBP_dom"/>
</dbReference>
<dbReference type="EMBL" id="CP036432">
    <property type="protein sequence ID" value="QDV85555.1"/>
    <property type="molecule type" value="Genomic_DNA"/>
</dbReference>
<dbReference type="Proteomes" id="UP000318081">
    <property type="component" value="Chromosome"/>
</dbReference>
<protein>
    <recommendedName>
        <fullName evidence="6">Peptidyl-prolyl cis-trans isomerase</fullName>
        <ecNumber evidence="6">5.2.1.8</ecNumber>
    </recommendedName>
</protein>
<gene>
    <name evidence="8" type="primary">fbp</name>
    <name evidence="8" type="ORF">TBK1r_45690</name>
</gene>
<evidence type="ECO:0000256" key="5">
    <source>
        <dbReference type="PROSITE-ProRule" id="PRU00277"/>
    </source>
</evidence>
<dbReference type="GO" id="GO:0003755">
    <property type="term" value="F:peptidyl-prolyl cis-trans isomerase activity"/>
    <property type="evidence" value="ECO:0007669"/>
    <property type="project" value="UniProtKB-EC"/>
</dbReference>
<dbReference type="PANTHER" id="PTHR43811:SF19">
    <property type="entry name" value="39 KDA FK506-BINDING NUCLEAR PROTEIN"/>
    <property type="match status" value="1"/>
</dbReference>
<evidence type="ECO:0000256" key="4">
    <source>
        <dbReference type="ARBA" id="ARBA00023235"/>
    </source>
</evidence>
<proteinExistence type="inferred from homology"/>
<dbReference type="SUPFAM" id="SSF54534">
    <property type="entry name" value="FKBP-like"/>
    <property type="match status" value="1"/>
</dbReference>
<sequence>MDSSDTPRSKLRGGLKIDTEVVGTGVVASRGDSAVVRLEIRLNRGDVVATFDEHAFVVGKRQVIAAVDYAVEGMQVGGHRELKAGPHLCYGAAGVPGKIPSNAVLCIRIELLRCEKSG</sequence>
<comment type="similarity">
    <text evidence="2 6">Belongs to the FKBP-type PPIase family.</text>
</comment>
<dbReference type="RefSeq" id="WP_145215376.1">
    <property type="nucleotide sequence ID" value="NZ_CP036432.1"/>
</dbReference>
<evidence type="ECO:0000256" key="6">
    <source>
        <dbReference type="RuleBase" id="RU003915"/>
    </source>
</evidence>
<evidence type="ECO:0000313" key="8">
    <source>
        <dbReference type="EMBL" id="QDV85555.1"/>
    </source>
</evidence>
<evidence type="ECO:0000259" key="7">
    <source>
        <dbReference type="PROSITE" id="PS50059"/>
    </source>
</evidence>
<dbReference type="PANTHER" id="PTHR43811">
    <property type="entry name" value="FKBP-TYPE PEPTIDYL-PROLYL CIS-TRANS ISOMERASE FKPA"/>
    <property type="match status" value="1"/>
</dbReference>
<name>A0ABX5XX80_9BACT</name>
<dbReference type="InterPro" id="IPR046357">
    <property type="entry name" value="PPIase_dom_sf"/>
</dbReference>
<keyword evidence="3 5" id="KW-0697">Rotamase</keyword>
<accession>A0ABX5XX80</accession>
<evidence type="ECO:0000256" key="1">
    <source>
        <dbReference type="ARBA" id="ARBA00000971"/>
    </source>
</evidence>
<organism evidence="8 9">
    <name type="scientific">Stieleria magnilauensis</name>
    <dbReference type="NCBI Taxonomy" id="2527963"/>
    <lineage>
        <taxon>Bacteria</taxon>
        <taxon>Pseudomonadati</taxon>
        <taxon>Planctomycetota</taxon>
        <taxon>Planctomycetia</taxon>
        <taxon>Pirellulales</taxon>
        <taxon>Pirellulaceae</taxon>
        <taxon>Stieleria</taxon>
    </lineage>
</organism>
<dbReference type="PROSITE" id="PS50059">
    <property type="entry name" value="FKBP_PPIASE"/>
    <property type="match status" value="1"/>
</dbReference>
<evidence type="ECO:0000256" key="2">
    <source>
        <dbReference type="ARBA" id="ARBA00006577"/>
    </source>
</evidence>
<dbReference type="Gene3D" id="3.10.50.40">
    <property type="match status" value="1"/>
</dbReference>
<reference evidence="8 9" key="1">
    <citation type="submission" date="2019-02" db="EMBL/GenBank/DDBJ databases">
        <title>Deep-cultivation of Planctomycetes and their phenomic and genomic characterization uncovers novel biology.</title>
        <authorList>
            <person name="Wiegand S."/>
            <person name="Jogler M."/>
            <person name="Boedeker C."/>
            <person name="Pinto D."/>
            <person name="Vollmers J."/>
            <person name="Rivas-Marin E."/>
            <person name="Kohn T."/>
            <person name="Peeters S.H."/>
            <person name="Heuer A."/>
            <person name="Rast P."/>
            <person name="Oberbeckmann S."/>
            <person name="Bunk B."/>
            <person name="Jeske O."/>
            <person name="Meyerdierks A."/>
            <person name="Storesund J.E."/>
            <person name="Kallscheuer N."/>
            <person name="Luecker S."/>
            <person name="Lage O.M."/>
            <person name="Pohl T."/>
            <person name="Merkel B.J."/>
            <person name="Hornburger P."/>
            <person name="Mueller R.-W."/>
            <person name="Bruemmer F."/>
            <person name="Labrenz M."/>
            <person name="Spormann A.M."/>
            <person name="Op den Camp H."/>
            <person name="Overmann J."/>
            <person name="Amann R."/>
            <person name="Jetten M.S.M."/>
            <person name="Mascher T."/>
            <person name="Medema M.H."/>
            <person name="Devos D.P."/>
            <person name="Kaster A.-K."/>
            <person name="Ovreas L."/>
            <person name="Rohde M."/>
            <person name="Galperin M.Y."/>
            <person name="Jogler C."/>
        </authorList>
    </citation>
    <scope>NUCLEOTIDE SEQUENCE [LARGE SCALE GENOMIC DNA]</scope>
    <source>
        <strain evidence="8 9">TBK1r</strain>
    </source>
</reference>
<feature type="domain" description="PPIase FKBP-type" evidence="7">
    <location>
        <begin position="31"/>
        <end position="115"/>
    </location>
</feature>